<dbReference type="InterPro" id="IPR022755">
    <property type="entry name" value="Znf_C2H2_jaz"/>
</dbReference>
<evidence type="ECO:0000259" key="5">
    <source>
        <dbReference type="PROSITE" id="PS00028"/>
    </source>
</evidence>
<sequence length="147" mass="16062">MKGGGVGKRKVGGRKRKPSHKQGDRKEFERRHIDQIWEDVRKASEQVINHKAGTGPVGTSSQMPLDDELPAHGQHYCTPCSRYFVNEFALLTHDASKPHKRRVKLLQDTDNPPHTQRAADAAAGMGAPDNGALLSMHVLGGVADIAL</sequence>
<reference evidence="6 7" key="1">
    <citation type="journal article" date="2024" name="Nat. Commun.">
        <title>Phylogenomics reveals the evolutionary origins of lichenization in chlorophyte algae.</title>
        <authorList>
            <person name="Puginier C."/>
            <person name="Libourel C."/>
            <person name="Otte J."/>
            <person name="Skaloud P."/>
            <person name="Haon M."/>
            <person name="Grisel S."/>
            <person name="Petersen M."/>
            <person name="Berrin J.G."/>
            <person name="Delaux P.M."/>
            <person name="Dal Grande F."/>
            <person name="Keller J."/>
        </authorList>
    </citation>
    <scope>NUCLEOTIDE SEQUENCE [LARGE SCALE GENOMIC DNA]</scope>
    <source>
        <strain evidence="6 7">SAG 2036</strain>
    </source>
</reference>
<evidence type="ECO:0000256" key="2">
    <source>
        <dbReference type="ARBA" id="ARBA00022771"/>
    </source>
</evidence>
<keyword evidence="3" id="KW-0862">Zinc</keyword>
<feature type="compositionally biased region" description="Basic residues" evidence="4">
    <location>
        <begin position="7"/>
        <end position="20"/>
    </location>
</feature>
<dbReference type="Pfam" id="PF12171">
    <property type="entry name" value="zf-C2H2_jaz"/>
    <property type="match status" value="1"/>
</dbReference>
<dbReference type="AlphaFoldDB" id="A0AAW1PBU3"/>
<protein>
    <recommendedName>
        <fullName evidence="5">C2H2-type domain-containing protein</fullName>
    </recommendedName>
</protein>
<evidence type="ECO:0000256" key="3">
    <source>
        <dbReference type="ARBA" id="ARBA00022833"/>
    </source>
</evidence>
<gene>
    <name evidence="6" type="ORF">WJX73_004911</name>
</gene>
<dbReference type="Gene3D" id="3.30.160.60">
    <property type="entry name" value="Classic Zinc Finger"/>
    <property type="match status" value="1"/>
</dbReference>
<dbReference type="Proteomes" id="UP001465755">
    <property type="component" value="Unassembled WGS sequence"/>
</dbReference>
<accession>A0AAW1PBU3</accession>
<feature type="compositionally biased region" description="Basic and acidic residues" evidence="4">
    <location>
        <begin position="21"/>
        <end position="30"/>
    </location>
</feature>
<feature type="region of interest" description="Disordered" evidence="4">
    <location>
        <begin position="1"/>
        <end position="30"/>
    </location>
</feature>
<evidence type="ECO:0000313" key="6">
    <source>
        <dbReference type="EMBL" id="KAK9805918.1"/>
    </source>
</evidence>
<evidence type="ECO:0000256" key="4">
    <source>
        <dbReference type="SAM" id="MobiDB-lite"/>
    </source>
</evidence>
<keyword evidence="2" id="KW-0863">Zinc-finger</keyword>
<dbReference type="GO" id="GO:0003676">
    <property type="term" value="F:nucleic acid binding"/>
    <property type="evidence" value="ECO:0007669"/>
    <property type="project" value="InterPro"/>
</dbReference>
<dbReference type="PROSITE" id="PS00028">
    <property type="entry name" value="ZINC_FINGER_C2H2_1"/>
    <property type="match status" value="1"/>
</dbReference>
<evidence type="ECO:0000256" key="1">
    <source>
        <dbReference type="ARBA" id="ARBA00022723"/>
    </source>
</evidence>
<dbReference type="SMART" id="SM00451">
    <property type="entry name" value="ZnF_U1"/>
    <property type="match status" value="1"/>
</dbReference>
<dbReference type="SUPFAM" id="SSF57667">
    <property type="entry name" value="beta-beta-alpha zinc fingers"/>
    <property type="match status" value="1"/>
</dbReference>
<dbReference type="PANTHER" id="PTHR47444:SF1">
    <property type="entry name" value="EXPRESSED PROTEIN"/>
    <property type="match status" value="1"/>
</dbReference>
<dbReference type="EMBL" id="JALJOQ010000040">
    <property type="protein sequence ID" value="KAK9805918.1"/>
    <property type="molecule type" value="Genomic_DNA"/>
</dbReference>
<keyword evidence="7" id="KW-1185">Reference proteome</keyword>
<evidence type="ECO:0000313" key="7">
    <source>
        <dbReference type="Proteomes" id="UP001465755"/>
    </source>
</evidence>
<dbReference type="InterPro" id="IPR013087">
    <property type="entry name" value="Znf_C2H2_type"/>
</dbReference>
<name>A0AAW1PBU3_9CHLO</name>
<comment type="caution">
    <text evidence="6">The sequence shown here is derived from an EMBL/GenBank/DDBJ whole genome shotgun (WGS) entry which is preliminary data.</text>
</comment>
<keyword evidence="1" id="KW-0479">Metal-binding</keyword>
<dbReference type="InterPro" id="IPR036236">
    <property type="entry name" value="Znf_C2H2_sf"/>
</dbReference>
<dbReference type="GO" id="GO:0008270">
    <property type="term" value="F:zinc ion binding"/>
    <property type="evidence" value="ECO:0007669"/>
    <property type="project" value="UniProtKB-KW"/>
</dbReference>
<organism evidence="6 7">
    <name type="scientific">Symbiochloris irregularis</name>
    <dbReference type="NCBI Taxonomy" id="706552"/>
    <lineage>
        <taxon>Eukaryota</taxon>
        <taxon>Viridiplantae</taxon>
        <taxon>Chlorophyta</taxon>
        <taxon>core chlorophytes</taxon>
        <taxon>Trebouxiophyceae</taxon>
        <taxon>Trebouxiales</taxon>
        <taxon>Trebouxiaceae</taxon>
        <taxon>Symbiochloris</taxon>
    </lineage>
</organism>
<feature type="domain" description="C2H2-type" evidence="5">
    <location>
        <begin position="77"/>
        <end position="99"/>
    </location>
</feature>
<dbReference type="PANTHER" id="PTHR47444">
    <property type="entry name" value="EXPRESSED PROTEIN"/>
    <property type="match status" value="1"/>
</dbReference>
<dbReference type="InterPro" id="IPR003604">
    <property type="entry name" value="Matrin/U1-like-C_Znf_C2H2"/>
</dbReference>
<proteinExistence type="predicted"/>